<evidence type="ECO:0000256" key="5">
    <source>
        <dbReference type="ARBA" id="ARBA00022566"/>
    </source>
</evidence>
<dbReference type="PIRSF" id="PIRSF000962">
    <property type="entry name" value="Cyc_nuc_PDEase"/>
    <property type="match status" value="1"/>
</dbReference>
<keyword evidence="6 12" id="KW-0732">Signal</keyword>
<dbReference type="SUPFAM" id="SSF56281">
    <property type="entry name" value="Metallo-hydrolase/oxidoreductase"/>
    <property type="match status" value="1"/>
</dbReference>
<protein>
    <submittedName>
        <fullName evidence="13">Cyclic nucleotide phosphodiesterase type II</fullName>
    </submittedName>
</protein>
<dbReference type="Proteomes" id="UP000001064">
    <property type="component" value="Unassembled WGS sequence"/>
</dbReference>
<dbReference type="PANTHER" id="PTHR28283">
    <property type="entry name" value="3',5'-CYCLIC-NUCLEOTIDE PHOSPHODIESTERASE 1"/>
    <property type="match status" value="1"/>
</dbReference>
<dbReference type="Pfam" id="PF02112">
    <property type="entry name" value="PDEase_II"/>
    <property type="match status" value="1"/>
</dbReference>
<dbReference type="InParanoid" id="F0ZQ35"/>
<feature type="signal peptide" evidence="12">
    <location>
        <begin position="1"/>
        <end position="22"/>
    </location>
</feature>
<keyword evidence="8" id="KW-0547">Nucleotide-binding</keyword>
<feature type="chain" id="PRO_5003265328" evidence="12">
    <location>
        <begin position="23"/>
        <end position="438"/>
    </location>
</feature>
<name>F0ZQ35_DICPU</name>
<proteinExistence type="inferred from homology"/>
<evidence type="ECO:0000313" key="13">
    <source>
        <dbReference type="EMBL" id="EGC33941.1"/>
    </source>
</evidence>
<dbReference type="GeneID" id="10502637"/>
<dbReference type="FunFam" id="3.60.15.10:FF:000064">
    <property type="entry name" value="Probable 3',5'-cyclic-nucleotide phosphodiesterase"/>
    <property type="match status" value="1"/>
</dbReference>
<evidence type="ECO:0000256" key="1">
    <source>
        <dbReference type="ARBA" id="ARBA00004239"/>
    </source>
</evidence>
<dbReference type="InterPro" id="IPR036866">
    <property type="entry name" value="RibonucZ/Hydroxyglut_hydro"/>
</dbReference>
<dbReference type="PANTHER" id="PTHR28283:SF1">
    <property type="entry name" value="3',5'-CYCLIC-NUCLEOTIDE PHOSPHODIESTERASE 1"/>
    <property type="match status" value="1"/>
</dbReference>
<evidence type="ECO:0000256" key="4">
    <source>
        <dbReference type="ARBA" id="ARBA00022535"/>
    </source>
</evidence>
<dbReference type="GO" id="GO:0004115">
    <property type="term" value="F:3',5'-cyclic-AMP phosphodiesterase activity"/>
    <property type="evidence" value="ECO:0000318"/>
    <property type="project" value="GO_Central"/>
</dbReference>
<dbReference type="OrthoDB" id="258495at2759"/>
<organism evidence="13 14">
    <name type="scientific">Dictyostelium purpureum</name>
    <name type="common">Slime mold</name>
    <dbReference type="NCBI Taxonomy" id="5786"/>
    <lineage>
        <taxon>Eukaryota</taxon>
        <taxon>Amoebozoa</taxon>
        <taxon>Evosea</taxon>
        <taxon>Eumycetozoa</taxon>
        <taxon>Dictyostelia</taxon>
        <taxon>Dictyosteliales</taxon>
        <taxon>Dictyosteliaceae</taxon>
        <taxon>Dictyostelium</taxon>
    </lineage>
</organism>
<dbReference type="PRINTS" id="PR00388">
    <property type="entry name" value="PDIESTERASE2"/>
</dbReference>
<evidence type="ECO:0000256" key="12">
    <source>
        <dbReference type="SAM" id="SignalP"/>
    </source>
</evidence>
<dbReference type="GO" id="GO:0009986">
    <property type="term" value="C:cell surface"/>
    <property type="evidence" value="ECO:0007669"/>
    <property type="project" value="UniProtKB-SubCell"/>
</dbReference>
<keyword evidence="14" id="KW-1185">Reference proteome</keyword>
<keyword evidence="8" id="KW-0142">cGMP-binding</keyword>
<dbReference type="KEGG" id="dpp:DICPUDRAFT_168741"/>
<dbReference type="InterPro" id="IPR000396">
    <property type="entry name" value="Pdiesterase2"/>
</dbReference>
<dbReference type="GO" id="GO:0006198">
    <property type="term" value="P:cAMP catabolic process"/>
    <property type="evidence" value="ECO:0007669"/>
    <property type="project" value="UniProtKB-UniRule"/>
</dbReference>
<evidence type="ECO:0000256" key="11">
    <source>
        <dbReference type="PIRNR" id="PIRNR000962"/>
    </source>
</evidence>
<dbReference type="AlphaFoldDB" id="F0ZQ35"/>
<keyword evidence="3" id="KW-0964">Secreted</keyword>
<keyword evidence="5" id="KW-0116">cAMP-binding</keyword>
<sequence>MIILLNKFLFLILLNLIILINCHEDQDDSLRNLKNMGKGFTNLNDYYVPENYNYYSGSFSEKYCKDAKYITIPLGTTGGLNEGSLSSFLLTKKGSNTFIALDAGTIWQGVRRLTTMNQFNNYFGIEYPEWAILPEQRATWFIKNHIYGYFIGHSHIDHVGGLIIESPEDTLKKDMLNSTIKTGLLGLIDKMQLEKKNYVFPNSVLQMKTIVGLTNTIQSIKDDLFNGKVWPTLPLFGFFDYYVVEPRREYAFSSLSAYNTSILAPVINEFPYNLKVTPYDICHDTLISTAFVFTDSLTGDQIVFFSDTGVPSPSNFQATCDWENKIFDVWRTIKIDKLKAVYIESSFLDDAADTVMFGHLRPRDIMKLMDQLLIQSIQTSPPMKNLKHVKLIIEHIKPQVSKSDYGLTAQRLVYNQLMKANTNSIKIIIPNQGDPICI</sequence>
<dbReference type="RefSeq" id="XP_003289523.1">
    <property type="nucleotide sequence ID" value="XM_003289475.1"/>
</dbReference>
<dbReference type="VEuPathDB" id="AmoebaDB:DICPUDRAFT_168741"/>
<reference evidence="14" key="1">
    <citation type="journal article" date="2011" name="Genome Biol.">
        <title>Comparative genomics of the social amoebae Dictyostelium discoideum and Dictyostelium purpureum.</title>
        <authorList>
            <consortium name="US DOE Joint Genome Institute (JGI-PGF)"/>
            <person name="Sucgang R."/>
            <person name="Kuo A."/>
            <person name="Tian X."/>
            <person name="Salerno W."/>
            <person name="Parikh A."/>
            <person name="Feasley C.L."/>
            <person name="Dalin E."/>
            <person name="Tu H."/>
            <person name="Huang E."/>
            <person name="Barry K."/>
            <person name="Lindquist E."/>
            <person name="Shapiro H."/>
            <person name="Bruce D."/>
            <person name="Schmutz J."/>
            <person name="Salamov A."/>
            <person name="Fey P."/>
            <person name="Gaudet P."/>
            <person name="Anjard C."/>
            <person name="Babu M.M."/>
            <person name="Basu S."/>
            <person name="Bushmanova Y."/>
            <person name="van der Wel H."/>
            <person name="Katoh-Kurasawa M."/>
            <person name="Dinh C."/>
            <person name="Coutinho P.M."/>
            <person name="Saito T."/>
            <person name="Elias M."/>
            <person name="Schaap P."/>
            <person name="Kay R.R."/>
            <person name="Henrissat B."/>
            <person name="Eichinger L."/>
            <person name="Rivero F."/>
            <person name="Putnam N.H."/>
            <person name="West C.M."/>
            <person name="Loomis W.F."/>
            <person name="Chisholm R.L."/>
            <person name="Shaulsky G."/>
            <person name="Strassmann J.E."/>
            <person name="Queller D.C."/>
            <person name="Kuspa A."/>
            <person name="Grigoriev I.V."/>
        </authorList>
    </citation>
    <scope>NUCLEOTIDE SEQUENCE [LARGE SCALE GENOMIC DNA]</scope>
    <source>
        <strain evidence="14">QSDP1</strain>
    </source>
</reference>
<keyword evidence="4" id="KW-0140">cGMP</keyword>
<dbReference type="STRING" id="5786.F0ZQ35"/>
<dbReference type="EMBL" id="GL871119">
    <property type="protein sequence ID" value="EGC33941.1"/>
    <property type="molecule type" value="Genomic_DNA"/>
</dbReference>
<accession>F0ZQ35</accession>
<comment type="similarity">
    <text evidence="10 11">Belongs to the cyclic nucleotide phosphodiesterase class-II family.</text>
</comment>
<evidence type="ECO:0000256" key="7">
    <source>
        <dbReference type="ARBA" id="ARBA00022801"/>
    </source>
</evidence>
<keyword evidence="9 11" id="KW-0114">cAMP</keyword>
<evidence type="ECO:0000313" key="14">
    <source>
        <dbReference type="Proteomes" id="UP000001064"/>
    </source>
</evidence>
<evidence type="ECO:0000256" key="8">
    <source>
        <dbReference type="ARBA" id="ARBA00022992"/>
    </source>
</evidence>
<evidence type="ECO:0000256" key="3">
    <source>
        <dbReference type="ARBA" id="ARBA00022525"/>
    </source>
</evidence>
<dbReference type="GO" id="GO:0047555">
    <property type="term" value="F:3',5'-cyclic-GMP phosphodiesterase activity"/>
    <property type="evidence" value="ECO:0000318"/>
    <property type="project" value="GO_Central"/>
</dbReference>
<gene>
    <name evidence="13" type="primary">PdsB</name>
    <name evidence="13" type="ORF">DICPUDRAFT_168741</name>
</gene>
<dbReference type="Gene3D" id="3.60.15.10">
    <property type="entry name" value="Ribonuclease Z/Hydroxyacylglutathione hydrolase-like"/>
    <property type="match status" value="1"/>
</dbReference>
<evidence type="ECO:0000256" key="10">
    <source>
        <dbReference type="ARBA" id="ARBA00025762"/>
    </source>
</evidence>
<keyword evidence="7 11" id="KW-0378">Hydrolase</keyword>
<dbReference type="GO" id="GO:0005576">
    <property type="term" value="C:extracellular region"/>
    <property type="evidence" value="ECO:0007669"/>
    <property type="project" value="UniProtKB-SubCell"/>
</dbReference>
<dbReference type="GO" id="GO:0030553">
    <property type="term" value="F:cGMP binding"/>
    <property type="evidence" value="ECO:0007669"/>
    <property type="project" value="UniProtKB-KW"/>
</dbReference>
<evidence type="ECO:0000256" key="6">
    <source>
        <dbReference type="ARBA" id="ARBA00022729"/>
    </source>
</evidence>
<dbReference type="GO" id="GO:0030552">
    <property type="term" value="F:cAMP binding"/>
    <property type="evidence" value="ECO:0007669"/>
    <property type="project" value="UniProtKB-KW"/>
</dbReference>
<dbReference type="CDD" id="cd07735">
    <property type="entry name" value="class_II_PDE_MBL-fold"/>
    <property type="match status" value="1"/>
</dbReference>
<evidence type="ECO:0000256" key="9">
    <source>
        <dbReference type="ARBA" id="ARBA00023149"/>
    </source>
</evidence>
<dbReference type="GO" id="GO:1902660">
    <property type="term" value="P:negative regulation of glucose mediated signaling pathway"/>
    <property type="evidence" value="ECO:0000318"/>
    <property type="project" value="GO_Central"/>
</dbReference>
<comment type="subcellular location">
    <subcellularLocation>
        <location evidence="2">Cell surface</location>
    </subcellularLocation>
    <subcellularLocation>
        <location evidence="1">Secreted</location>
        <location evidence="1">Extracellular space</location>
    </subcellularLocation>
</comment>
<evidence type="ECO:0000256" key="2">
    <source>
        <dbReference type="ARBA" id="ARBA00004241"/>
    </source>
</evidence>